<organism evidence="5 6">
    <name type="scientific">Plantactinospora soyae</name>
    <dbReference type="NCBI Taxonomy" id="1544732"/>
    <lineage>
        <taxon>Bacteria</taxon>
        <taxon>Bacillati</taxon>
        <taxon>Actinomycetota</taxon>
        <taxon>Actinomycetes</taxon>
        <taxon>Micromonosporales</taxon>
        <taxon>Micromonosporaceae</taxon>
        <taxon>Plantactinospora</taxon>
    </lineage>
</organism>
<dbReference type="PANTHER" id="PTHR10434:SF55">
    <property type="entry name" value="POSSIBLE ACYLTRANSFERASE"/>
    <property type="match status" value="1"/>
</dbReference>
<dbReference type="GO" id="GO:0005886">
    <property type="term" value="C:plasma membrane"/>
    <property type="evidence" value="ECO:0007669"/>
    <property type="project" value="TreeGrafter"/>
</dbReference>
<evidence type="ECO:0000256" key="1">
    <source>
        <dbReference type="ARBA" id="ARBA00022679"/>
    </source>
</evidence>
<dbReference type="AlphaFoldDB" id="A0A927M4B9"/>
<keyword evidence="6" id="KW-1185">Reference proteome</keyword>
<evidence type="ECO:0000256" key="3">
    <source>
        <dbReference type="SAM" id="MobiDB-lite"/>
    </source>
</evidence>
<dbReference type="PANTHER" id="PTHR10434">
    <property type="entry name" value="1-ACYL-SN-GLYCEROL-3-PHOSPHATE ACYLTRANSFERASE"/>
    <property type="match status" value="1"/>
</dbReference>
<evidence type="ECO:0000313" key="5">
    <source>
        <dbReference type="EMBL" id="MBE1487764.1"/>
    </source>
</evidence>
<evidence type="ECO:0000313" key="6">
    <source>
        <dbReference type="Proteomes" id="UP000649753"/>
    </source>
</evidence>
<comment type="caution">
    <text evidence="5">The sequence shown here is derived from an EMBL/GenBank/DDBJ whole genome shotgun (WGS) entry which is preliminary data.</text>
</comment>
<evidence type="ECO:0000256" key="2">
    <source>
        <dbReference type="ARBA" id="ARBA00023315"/>
    </source>
</evidence>
<accession>A0A927M4B9</accession>
<dbReference type="InterPro" id="IPR002123">
    <property type="entry name" value="Plipid/glycerol_acylTrfase"/>
</dbReference>
<feature type="region of interest" description="Disordered" evidence="3">
    <location>
        <begin position="223"/>
        <end position="253"/>
    </location>
</feature>
<proteinExistence type="predicted"/>
<sequence>MARRRLGFWRRFAVSVVKPTMAGWTRRTWSGMEHLPASGGVIIVPNHLSHADPLVSAHYIYDAGRWPRYLGKASVFRVPLVGRILLKCQQIPVERGTVDAARSLETLVSAVRDGGAVVIYPEGTTTREPDLWPMRGKTGAARLALATGAPVIPVAMWGPEKIFDPRTKKLSFRPQIPVTVMAGPPVDLRRWAGATPSRAVLDEMTDAIMLRLRDMLAEIRGGTPPPLWSAQANRRADESTGQANPAPPAGDPA</sequence>
<dbReference type="CDD" id="cd07989">
    <property type="entry name" value="LPLAT_AGPAT-like"/>
    <property type="match status" value="1"/>
</dbReference>
<evidence type="ECO:0000259" key="4">
    <source>
        <dbReference type="SMART" id="SM00563"/>
    </source>
</evidence>
<dbReference type="SUPFAM" id="SSF69593">
    <property type="entry name" value="Glycerol-3-phosphate (1)-acyltransferase"/>
    <property type="match status" value="1"/>
</dbReference>
<dbReference type="RefSeq" id="WP_192767553.1">
    <property type="nucleotide sequence ID" value="NZ_JADBEB010000001.1"/>
</dbReference>
<dbReference type="GO" id="GO:0006654">
    <property type="term" value="P:phosphatidic acid biosynthetic process"/>
    <property type="evidence" value="ECO:0007669"/>
    <property type="project" value="TreeGrafter"/>
</dbReference>
<dbReference type="Pfam" id="PF01553">
    <property type="entry name" value="Acyltransferase"/>
    <property type="match status" value="1"/>
</dbReference>
<feature type="domain" description="Phospholipid/glycerol acyltransferase" evidence="4">
    <location>
        <begin position="41"/>
        <end position="159"/>
    </location>
</feature>
<dbReference type="GO" id="GO:0003841">
    <property type="term" value="F:1-acylglycerol-3-phosphate O-acyltransferase activity"/>
    <property type="evidence" value="ECO:0007669"/>
    <property type="project" value="TreeGrafter"/>
</dbReference>
<reference evidence="5" key="1">
    <citation type="submission" date="2020-10" db="EMBL/GenBank/DDBJ databases">
        <title>Sequencing the genomes of 1000 actinobacteria strains.</title>
        <authorList>
            <person name="Klenk H.-P."/>
        </authorList>
    </citation>
    <scope>NUCLEOTIDE SEQUENCE</scope>
    <source>
        <strain evidence="5">DSM 46832</strain>
    </source>
</reference>
<gene>
    <name evidence="5" type="ORF">H4W31_003402</name>
</gene>
<dbReference type="Proteomes" id="UP000649753">
    <property type="component" value="Unassembled WGS sequence"/>
</dbReference>
<keyword evidence="1" id="KW-0808">Transferase</keyword>
<dbReference type="EMBL" id="JADBEB010000001">
    <property type="protein sequence ID" value="MBE1487764.1"/>
    <property type="molecule type" value="Genomic_DNA"/>
</dbReference>
<protein>
    <submittedName>
        <fullName evidence="5">1-acyl-sn-glycerol-3-phosphate acyltransferase</fullName>
    </submittedName>
</protein>
<name>A0A927M4B9_9ACTN</name>
<dbReference type="SMART" id="SM00563">
    <property type="entry name" value="PlsC"/>
    <property type="match status" value="1"/>
</dbReference>
<keyword evidence="2 5" id="KW-0012">Acyltransferase</keyword>